<gene>
    <name evidence="6" type="ORF">CcCBS67573_g02847</name>
</gene>
<dbReference type="Pfam" id="PF00400">
    <property type="entry name" value="WD40"/>
    <property type="match status" value="6"/>
</dbReference>
<dbReference type="STRING" id="246404.A0A507FLG7"/>
<keyword evidence="7" id="KW-1185">Reference proteome</keyword>
<dbReference type="InterPro" id="IPR036285">
    <property type="entry name" value="PRP4-like_sf"/>
</dbReference>
<dbReference type="Pfam" id="PF08799">
    <property type="entry name" value="PRP4"/>
    <property type="match status" value="1"/>
</dbReference>
<feature type="compositionally biased region" description="Acidic residues" evidence="4">
    <location>
        <begin position="469"/>
        <end position="482"/>
    </location>
</feature>
<keyword evidence="1 3" id="KW-0853">WD repeat</keyword>
<accession>A0A507FLG7</accession>
<evidence type="ECO:0000259" key="5">
    <source>
        <dbReference type="SMART" id="SM00500"/>
    </source>
</evidence>
<dbReference type="AlphaFoldDB" id="A0A507FLG7"/>
<dbReference type="GO" id="GO:0030621">
    <property type="term" value="F:U4 snRNA binding"/>
    <property type="evidence" value="ECO:0007669"/>
    <property type="project" value="TreeGrafter"/>
</dbReference>
<feature type="repeat" description="WD" evidence="3">
    <location>
        <begin position="339"/>
        <end position="380"/>
    </location>
</feature>
<organism evidence="6 7">
    <name type="scientific">Chytriomyces confervae</name>
    <dbReference type="NCBI Taxonomy" id="246404"/>
    <lineage>
        <taxon>Eukaryota</taxon>
        <taxon>Fungi</taxon>
        <taxon>Fungi incertae sedis</taxon>
        <taxon>Chytridiomycota</taxon>
        <taxon>Chytridiomycota incertae sedis</taxon>
        <taxon>Chytridiomycetes</taxon>
        <taxon>Chytridiales</taxon>
        <taxon>Chytriomycetaceae</taxon>
        <taxon>Chytriomyces</taxon>
    </lineage>
</organism>
<sequence>MSSRIHFGALDGKVAPSASQSAVHGRTLDSLEDASSFNVSDASMRSQAEHQAILDDFERKKMAKSIAVPTEDRRVRAKLRAYGEPITLFAEGPGERRDRLRDLMTMRFQQYGDVDAGIVPDDSDLDDSDDSDDDDSARIVDEEFFHPGGDDLLDCRSWISRWSLPRASKRLVAQRAELEVNITSRKKTKLEWFTHLKTFSFSASQIGDDRPLSYCTFAPNSRLLATGSWSGLVKLWGIPNCEHLLTLKGHSERVSGIAFHPGSTLSQSSGSLNLVTSGMDGRVNMHNFESNLPIGELKGHQMRVARVAFHPSGRYIGTASFDQTWRLWDSERATELLLQEGHSREVFCIGFQGDGALVATAGMDAVGRVWDLRSGRSIMVLQGHVKPILALDWSPNSHVIATGSEDNAIRIWDVRQAKCTYTIPAHTNLVSHLKFWSAGDGFERNGVEEPWSLTSEPRFSGSSKKSGEDEMEEDDEDEDDEYHMDPAGRADEVEDGAGSLRRQLLTGGHLVSSSYDGTCKIFTEGDWKPLKSLAGLEGKVMSCDVSGDGKHIATASYDRTFKLFAPE</sequence>
<evidence type="ECO:0000256" key="4">
    <source>
        <dbReference type="SAM" id="MobiDB-lite"/>
    </source>
</evidence>
<feature type="compositionally biased region" description="Polar residues" evidence="4">
    <location>
        <begin position="452"/>
        <end position="464"/>
    </location>
</feature>
<dbReference type="InterPro" id="IPR020472">
    <property type="entry name" value="WD40_PAC1"/>
</dbReference>
<dbReference type="InterPro" id="IPR036322">
    <property type="entry name" value="WD40_repeat_dom_sf"/>
</dbReference>
<dbReference type="InterPro" id="IPR019775">
    <property type="entry name" value="WD40_repeat_CS"/>
</dbReference>
<evidence type="ECO:0000256" key="1">
    <source>
        <dbReference type="ARBA" id="ARBA00022574"/>
    </source>
</evidence>
<dbReference type="SUPFAM" id="SSF50978">
    <property type="entry name" value="WD40 repeat-like"/>
    <property type="match status" value="1"/>
</dbReference>
<evidence type="ECO:0000313" key="7">
    <source>
        <dbReference type="Proteomes" id="UP000320333"/>
    </source>
</evidence>
<proteinExistence type="predicted"/>
<dbReference type="InterPro" id="IPR014906">
    <property type="entry name" value="PRP4-like"/>
</dbReference>
<dbReference type="Proteomes" id="UP000320333">
    <property type="component" value="Unassembled WGS sequence"/>
</dbReference>
<feature type="repeat" description="WD" evidence="3">
    <location>
        <begin position="381"/>
        <end position="422"/>
    </location>
</feature>
<dbReference type="GO" id="GO:0017070">
    <property type="term" value="F:U6 snRNA binding"/>
    <property type="evidence" value="ECO:0007669"/>
    <property type="project" value="TreeGrafter"/>
</dbReference>
<evidence type="ECO:0000256" key="2">
    <source>
        <dbReference type="ARBA" id="ARBA00022737"/>
    </source>
</evidence>
<keyword evidence="2" id="KW-0677">Repeat</keyword>
<dbReference type="SMART" id="SM00320">
    <property type="entry name" value="WD40"/>
    <property type="match status" value="7"/>
</dbReference>
<dbReference type="InterPro" id="IPR015943">
    <property type="entry name" value="WD40/YVTN_repeat-like_dom_sf"/>
</dbReference>
<feature type="region of interest" description="Disordered" evidence="4">
    <location>
        <begin position="116"/>
        <end position="135"/>
    </location>
</feature>
<dbReference type="Gene3D" id="2.130.10.10">
    <property type="entry name" value="YVTN repeat-like/Quinoprotein amine dehydrogenase"/>
    <property type="match status" value="3"/>
</dbReference>
<dbReference type="Gene3D" id="4.10.280.110">
    <property type="entry name" value="Pre-mRNA processing factor 4 domain"/>
    <property type="match status" value="1"/>
</dbReference>
<dbReference type="InterPro" id="IPR001680">
    <property type="entry name" value="WD40_rpt"/>
</dbReference>
<dbReference type="CDD" id="cd00200">
    <property type="entry name" value="WD40"/>
    <property type="match status" value="1"/>
</dbReference>
<dbReference type="SMART" id="SM00500">
    <property type="entry name" value="SFM"/>
    <property type="match status" value="1"/>
</dbReference>
<feature type="repeat" description="WD" evidence="3">
    <location>
        <begin position="297"/>
        <end position="338"/>
    </location>
</feature>
<feature type="domain" description="Pre-mRNA processing factor 4 (PRP4)-like" evidence="5">
    <location>
        <begin position="70"/>
        <end position="124"/>
    </location>
</feature>
<dbReference type="FunFam" id="2.130.10.10:FF:001211">
    <property type="entry name" value="CBN-PRP-4 protein"/>
    <property type="match status" value="1"/>
</dbReference>
<dbReference type="SUPFAM" id="SSF158230">
    <property type="entry name" value="PRP4-like"/>
    <property type="match status" value="1"/>
</dbReference>
<feature type="repeat" description="WD" evidence="3">
    <location>
        <begin position="205"/>
        <end position="246"/>
    </location>
</feature>
<evidence type="ECO:0000313" key="6">
    <source>
        <dbReference type="EMBL" id="TPX75867.1"/>
    </source>
</evidence>
<comment type="caution">
    <text evidence="6">The sequence shown here is derived from an EMBL/GenBank/DDBJ whole genome shotgun (WGS) entry which is preliminary data.</text>
</comment>
<dbReference type="OrthoDB" id="540662at2759"/>
<dbReference type="GO" id="GO:0046540">
    <property type="term" value="C:U4/U6 x U5 tri-snRNP complex"/>
    <property type="evidence" value="ECO:0007669"/>
    <property type="project" value="TreeGrafter"/>
</dbReference>
<reference evidence="6 7" key="1">
    <citation type="journal article" date="2019" name="Sci. Rep.">
        <title>Comparative genomics of chytrid fungi reveal insights into the obligate biotrophic and pathogenic lifestyle of Synchytrium endobioticum.</title>
        <authorList>
            <person name="van de Vossenberg B.T.L.H."/>
            <person name="Warris S."/>
            <person name="Nguyen H.D.T."/>
            <person name="van Gent-Pelzer M.P.E."/>
            <person name="Joly D.L."/>
            <person name="van de Geest H.C."/>
            <person name="Bonants P.J.M."/>
            <person name="Smith D.S."/>
            <person name="Levesque C.A."/>
            <person name="van der Lee T.A.J."/>
        </authorList>
    </citation>
    <scope>NUCLEOTIDE SEQUENCE [LARGE SCALE GENOMIC DNA]</scope>
    <source>
        <strain evidence="6 7">CBS 675.73</strain>
    </source>
</reference>
<dbReference type="PANTHER" id="PTHR19846">
    <property type="entry name" value="WD40 REPEAT PROTEIN"/>
    <property type="match status" value="1"/>
</dbReference>
<feature type="compositionally biased region" description="Acidic residues" evidence="4">
    <location>
        <begin position="121"/>
        <end position="135"/>
    </location>
</feature>
<dbReference type="EMBL" id="QEAP01000065">
    <property type="protein sequence ID" value="TPX75867.1"/>
    <property type="molecule type" value="Genomic_DNA"/>
</dbReference>
<name>A0A507FLG7_9FUNG</name>
<evidence type="ECO:0000256" key="3">
    <source>
        <dbReference type="PROSITE-ProRule" id="PRU00221"/>
    </source>
</evidence>
<dbReference type="PANTHER" id="PTHR19846:SF0">
    <property type="entry name" value="PRE-MRNA PROCESSING FACTOR 4"/>
    <property type="match status" value="1"/>
</dbReference>
<feature type="region of interest" description="Disordered" evidence="4">
    <location>
        <begin position="447"/>
        <end position="492"/>
    </location>
</feature>
<dbReference type="PRINTS" id="PR00320">
    <property type="entry name" value="GPROTEINBRPT"/>
</dbReference>
<dbReference type="PROSITE" id="PS50294">
    <property type="entry name" value="WD_REPEATS_REGION"/>
    <property type="match status" value="3"/>
</dbReference>
<dbReference type="GO" id="GO:0000398">
    <property type="term" value="P:mRNA splicing, via spliceosome"/>
    <property type="evidence" value="ECO:0007669"/>
    <property type="project" value="TreeGrafter"/>
</dbReference>
<protein>
    <recommendedName>
        <fullName evidence="5">Pre-mRNA processing factor 4 (PRP4)-like domain-containing protein</fullName>
    </recommendedName>
</protein>
<dbReference type="PROSITE" id="PS50082">
    <property type="entry name" value="WD_REPEATS_2"/>
    <property type="match status" value="4"/>
</dbReference>
<dbReference type="PROSITE" id="PS00678">
    <property type="entry name" value="WD_REPEATS_1"/>
    <property type="match status" value="1"/>
</dbReference>